<reference evidence="7 8" key="1">
    <citation type="submission" date="2023-03" db="EMBL/GenBank/DDBJ databases">
        <title>High-quality genome of Scylla paramamosain provides insights in environmental adaptation.</title>
        <authorList>
            <person name="Zhang L."/>
        </authorList>
    </citation>
    <scope>NUCLEOTIDE SEQUENCE [LARGE SCALE GENOMIC DNA]</scope>
    <source>
        <strain evidence="7">LZ_2023a</strain>
        <tissue evidence="7">Muscle</tissue>
    </source>
</reference>
<dbReference type="GO" id="GO:0031966">
    <property type="term" value="C:mitochondrial membrane"/>
    <property type="evidence" value="ECO:0007669"/>
    <property type="project" value="UniProtKB-SubCell"/>
</dbReference>
<evidence type="ECO:0000313" key="7">
    <source>
        <dbReference type="EMBL" id="KAK8400073.1"/>
    </source>
</evidence>
<evidence type="ECO:0000313" key="8">
    <source>
        <dbReference type="Proteomes" id="UP001487740"/>
    </source>
</evidence>
<dbReference type="Gene3D" id="6.10.140.1320">
    <property type="match status" value="1"/>
</dbReference>
<dbReference type="GO" id="GO:0097250">
    <property type="term" value="P:mitochondrial respirasome assembly"/>
    <property type="evidence" value="ECO:0007669"/>
    <property type="project" value="TreeGrafter"/>
</dbReference>
<dbReference type="Proteomes" id="UP001487740">
    <property type="component" value="Unassembled WGS sequence"/>
</dbReference>
<proteinExistence type="predicted"/>
<sequence>MARGKQHPRYCSFLHPFGPGAARDSSRSSPTRSEAPTNVIVPSVCVWHRVFTDKMAEQGQSKEPKEFTELDWITLKNDLNSEQVLKVETSSSKFYRKFHENPFVPVGCGLTTVALIYGLYSFSTGKRGTSQNMMRLRVVAQGFTVAALMLGIAKTSMS</sequence>
<keyword evidence="3 5" id="KW-1133">Transmembrane helix</keyword>
<evidence type="ECO:0000256" key="2">
    <source>
        <dbReference type="ARBA" id="ARBA00022692"/>
    </source>
</evidence>
<evidence type="ECO:0000256" key="5">
    <source>
        <dbReference type="SAM" id="Phobius"/>
    </source>
</evidence>
<evidence type="ECO:0000256" key="4">
    <source>
        <dbReference type="ARBA" id="ARBA00023136"/>
    </source>
</evidence>
<evidence type="ECO:0000256" key="1">
    <source>
        <dbReference type="ARBA" id="ARBA00004325"/>
    </source>
</evidence>
<dbReference type="Pfam" id="PF04588">
    <property type="entry name" value="HIG_1_N"/>
    <property type="match status" value="1"/>
</dbReference>
<keyword evidence="4 5" id="KW-0472">Membrane</keyword>
<gene>
    <name evidence="7" type="ORF">O3P69_003039</name>
</gene>
<dbReference type="EMBL" id="JARAKH010000010">
    <property type="protein sequence ID" value="KAK8400073.1"/>
    <property type="molecule type" value="Genomic_DNA"/>
</dbReference>
<comment type="caution">
    <text evidence="7">The sequence shown here is derived from an EMBL/GenBank/DDBJ whole genome shotgun (WGS) entry which is preliminary data.</text>
</comment>
<comment type="subcellular location">
    <subcellularLocation>
        <location evidence="1">Mitochondrion membrane</location>
    </subcellularLocation>
</comment>
<accession>A0AAW0ULH5</accession>
<keyword evidence="2 5" id="KW-0812">Transmembrane</keyword>
<name>A0AAW0ULH5_SCYPA</name>
<dbReference type="PANTHER" id="PTHR12297">
    <property type="entry name" value="HYPOXIA-INDUCBILE GENE 1 HIG1 -RELATED"/>
    <property type="match status" value="1"/>
</dbReference>
<dbReference type="PANTHER" id="PTHR12297:SF18">
    <property type="entry name" value="HIG1 DOMAIN FAMILY MEMBER 2A"/>
    <property type="match status" value="1"/>
</dbReference>
<protein>
    <recommendedName>
        <fullName evidence="6">HIG1 domain-containing protein</fullName>
    </recommendedName>
</protein>
<dbReference type="AlphaFoldDB" id="A0AAW0ULH5"/>
<feature type="transmembrane region" description="Helical" evidence="5">
    <location>
        <begin position="134"/>
        <end position="153"/>
    </location>
</feature>
<evidence type="ECO:0000259" key="6">
    <source>
        <dbReference type="PROSITE" id="PS51503"/>
    </source>
</evidence>
<organism evidence="7 8">
    <name type="scientific">Scylla paramamosain</name>
    <name type="common">Mud crab</name>
    <dbReference type="NCBI Taxonomy" id="85552"/>
    <lineage>
        <taxon>Eukaryota</taxon>
        <taxon>Metazoa</taxon>
        <taxon>Ecdysozoa</taxon>
        <taxon>Arthropoda</taxon>
        <taxon>Crustacea</taxon>
        <taxon>Multicrustacea</taxon>
        <taxon>Malacostraca</taxon>
        <taxon>Eumalacostraca</taxon>
        <taxon>Eucarida</taxon>
        <taxon>Decapoda</taxon>
        <taxon>Pleocyemata</taxon>
        <taxon>Brachyura</taxon>
        <taxon>Eubrachyura</taxon>
        <taxon>Portunoidea</taxon>
        <taxon>Portunidae</taxon>
        <taxon>Portuninae</taxon>
        <taxon>Scylla</taxon>
    </lineage>
</organism>
<feature type="domain" description="HIG1" evidence="6">
    <location>
        <begin position="75"/>
        <end position="158"/>
    </location>
</feature>
<dbReference type="PROSITE" id="PS51503">
    <property type="entry name" value="HIG1"/>
    <property type="match status" value="1"/>
</dbReference>
<evidence type="ECO:0000256" key="3">
    <source>
        <dbReference type="ARBA" id="ARBA00022989"/>
    </source>
</evidence>
<keyword evidence="8" id="KW-1185">Reference proteome</keyword>
<dbReference type="InterPro" id="IPR007667">
    <property type="entry name" value="Hypoxia_induced_domain"/>
</dbReference>
<feature type="transmembrane region" description="Helical" evidence="5">
    <location>
        <begin position="103"/>
        <end position="122"/>
    </location>
</feature>
<dbReference type="InterPro" id="IPR050355">
    <property type="entry name" value="RCF1"/>
</dbReference>